<feature type="region of interest" description="Disordered" evidence="1">
    <location>
        <begin position="34"/>
        <end position="59"/>
    </location>
</feature>
<name>A0ABP3RKD5_9ACTN</name>
<keyword evidence="3" id="KW-1185">Reference proteome</keyword>
<proteinExistence type="predicted"/>
<reference evidence="3" key="1">
    <citation type="journal article" date="2019" name="Int. J. Syst. Evol. Microbiol.">
        <title>The Global Catalogue of Microorganisms (GCM) 10K type strain sequencing project: providing services to taxonomists for standard genome sequencing and annotation.</title>
        <authorList>
            <consortium name="The Broad Institute Genomics Platform"/>
            <consortium name="The Broad Institute Genome Sequencing Center for Infectious Disease"/>
            <person name="Wu L."/>
            <person name="Ma J."/>
        </authorList>
    </citation>
    <scope>NUCLEOTIDE SEQUENCE [LARGE SCALE GENOMIC DNA]</scope>
    <source>
        <strain evidence="3">JCM 5067</strain>
    </source>
</reference>
<evidence type="ECO:0000313" key="3">
    <source>
        <dbReference type="Proteomes" id="UP001500668"/>
    </source>
</evidence>
<feature type="compositionally biased region" description="Basic and acidic residues" evidence="1">
    <location>
        <begin position="36"/>
        <end position="52"/>
    </location>
</feature>
<comment type="caution">
    <text evidence="2">The sequence shown here is derived from an EMBL/GenBank/DDBJ whole genome shotgun (WGS) entry which is preliminary data.</text>
</comment>
<dbReference type="EMBL" id="BAAACA010000034">
    <property type="protein sequence ID" value="GAA0612072.1"/>
    <property type="molecule type" value="Genomic_DNA"/>
</dbReference>
<organism evidence="2 3">
    <name type="scientific">Streptomyces crystallinus</name>
    <dbReference type="NCBI Taxonomy" id="68191"/>
    <lineage>
        <taxon>Bacteria</taxon>
        <taxon>Bacillati</taxon>
        <taxon>Actinomycetota</taxon>
        <taxon>Actinomycetes</taxon>
        <taxon>Kitasatosporales</taxon>
        <taxon>Streptomycetaceae</taxon>
        <taxon>Streptomyces</taxon>
    </lineage>
</organism>
<gene>
    <name evidence="2" type="ORF">GCM10010394_47360</name>
</gene>
<feature type="region of interest" description="Disordered" evidence="1">
    <location>
        <begin position="94"/>
        <end position="117"/>
    </location>
</feature>
<accession>A0ABP3RKD5</accession>
<dbReference type="Proteomes" id="UP001500668">
    <property type="component" value="Unassembled WGS sequence"/>
</dbReference>
<sequence>MVRPAETGGAHRCLRGETSGHHLASWWRGLAWSDGPWHDHDPDEDLAPDREPPAPAEIGSPVDATVALWNVALLPSPNATDVVMGNAELLRDDQADGALLGRPATSRSFRSKEGGQG</sequence>
<evidence type="ECO:0000313" key="2">
    <source>
        <dbReference type="EMBL" id="GAA0612072.1"/>
    </source>
</evidence>
<protein>
    <submittedName>
        <fullName evidence="2">Uncharacterized protein</fullName>
    </submittedName>
</protein>
<evidence type="ECO:0000256" key="1">
    <source>
        <dbReference type="SAM" id="MobiDB-lite"/>
    </source>
</evidence>